<reference evidence="1 2" key="1">
    <citation type="journal article" date="2022" name="Plant J.">
        <title>Chromosome-level genome of Camellia lanceoleosa provides a valuable resource for understanding genome evolution and self-incompatibility.</title>
        <authorList>
            <person name="Gong W."/>
            <person name="Xiao S."/>
            <person name="Wang L."/>
            <person name="Liao Z."/>
            <person name="Chang Y."/>
            <person name="Mo W."/>
            <person name="Hu G."/>
            <person name="Li W."/>
            <person name="Zhao G."/>
            <person name="Zhu H."/>
            <person name="Hu X."/>
            <person name="Ji K."/>
            <person name="Xiang X."/>
            <person name="Song Q."/>
            <person name="Yuan D."/>
            <person name="Jin S."/>
            <person name="Zhang L."/>
        </authorList>
    </citation>
    <scope>NUCLEOTIDE SEQUENCE [LARGE SCALE GENOMIC DNA]</scope>
    <source>
        <strain evidence="1">SQ_2022a</strain>
    </source>
</reference>
<keyword evidence="2" id="KW-1185">Reference proteome</keyword>
<gene>
    <name evidence="1" type="ORF">LOK49_LG13G00686</name>
</gene>
<name>A0ACC0FIJ9_9ERIC</name>
<sequence length="518" mass="57226">MRRSRLIGEIPKSMGNLTALEILDLSSNDLSGNIPSGLFLLENLTTLYLYKNHLSWAIPKSVETSKMEVIDLSQNNLTGTIPDDFGRLTKLWSLTLSFNRLSGRIPARLWDNLEYLNISNNLFMGHLPDGLYSNNLSQIDISNNKFSGEIQAGGIYWNSLSVFQASNNLFSGSICQELAGQILPEIGLLRLTSLNLSLSRLTGRIPVEYEMAIFYASFLNNSGLCASNPLFELNVCSSGLPNWIKLSSNPFAIVASIAAIIFVLSLLSLFFIKRVKRKGNHETILTWNLTAFQMLDFTESDIVSSLTESNVIGKGGSGKVYHVAVNRSGIFVAVKRIWNGKKLDQRLEKEFLAEVQILGMIRHSNIVKLLCCITTKILVNHGELNTMSIVAGTFGYIAPVTGKEANDGDEDMCLAKSAWQHIQEGNPIVDALDEEVKEACYLDEMAGVFKLGIICTGTLPSTRPSMKEVLQILLGCSQQLPLREDNVRSNYGGVAPLHTNSRHERMVEDNDDGLALDV</sequence>
<dbReference type="EMBL" id="CM045771">
    <property type="protein sequence ID" value="KAI7988648.1"/>
    <property type="molecule type" value="Genomic_DNA"/>
</dbReference>
<accession>A0ACC0FIJ9</accession>
<dbReference type="Proteomes" id="UP001060215">
    <property type="component" value="Chromosome 14"/>
</dbReference>
<protein>
    <submittedName>
        <fullName evidence="1">Receptor-like protein kinase HSL1</fullName>
    </submittedName>
</protein>
<organism evidence="1 2">
    <name type="scientific">Camellia lanceoleosa</name>
    <dbReference type="NCBI Taxonomy" id="1840588"/>
    <lineage>
        <taxon>Eukaryota</taxon>
        <taxon>Viridiplantae</taxon>
        <taxon>Streptophyta</taxon>
        <taxon>Embryophyta</taxon>
        <taxon>Tracheophyta</taxon>
        <taxon>Spermatophyta</taxon>
        <taxon>Magnoliopsida</taxon>
        <taxon>eudicotyledons</taxon>
        <taxon>Gunneridae</taxon>
        <taxon>Pentapetalae</taxon>
        <taxon>asterids</taxon>
        <taxon>Ericales</taxon>
        <taxon>Theaceae</taxon>
        <taxon>Camellia</taxon>
    </lineage>
</organism>
<evidence type="ECO:0000313" key="2">
    <source>
        <dbReference type="Proteomes" id="UP001060215"/>
    </source>
</evidence>
<comment type="caution">
    <text evidence="1">The sequence shown here is derived from an EMBL/GenBank/DDBJ whole genome shotgun (WGS) entry which is preliminary data.</text>
</comment>
<evidence type="ECO:0000313" key="1">
    <source>
        <dbReference type="EMBL" id="KAI7988648.1"/>
    </source>
</evidence>
<proteinExistence type="predicted"/>